<name>A0A1M8A7C6_MALS4</name>
<keyword evidence="2 6" id="KW-0489">Methyltransferase</keyword>
<reference evidence="9" key="1">
    <citation type="journal article" date="2017" name="Nucleic Acids Res.">
        <title>Proteogenomics produces comprehensive and highly accurate protein-coding gene annotation in a complete genome assembly of Malassezia sympodialis.</title>
        <authorList>
            <person name="Zhu Y."/>
            <person name="Engstroem P.G."/>
            <person name="Tellgren-Roth C."/>
            <person name="Baudo C.D."/>
            <person name="Kennell J.C."/>
            <person name="Sun S."/>
            <person name="Billmyre R.B."/>
            <person name="Schroeder M.S."/>
            <person name="Andersson A."/>
            <person name="Holm T."/>
            <person name="Sigurgeirsson B."/>
            <person name="Wu G."/>
            <person name="Sankaranarayanan S.R."/>
            <person name="Siddharthan R."/>
            <person name="Sanyal K."/>
            <person name="Lundeberg J."/>
            <person name="Nystedt B."/>
            <person name="Boekhout T."/>
            <person name="Dawson T.L. Jr."/>
            <person name="Heitman J."/>
            <person name="Scheynius A."/>
            <person name="Lehtioe J."/>
        </authorList>
    </citation>
    <scope>NUCLEOTIDE SEQUENCE [LARGE SCALE GENOMIC DNA]</scope>
    <source>
        <strain evidence="9">ATCC 42132</strain>
    </source>
</reference>
<dbReference type="InterPro" id="IPR029063">
    <property type="entry name" value="SAM-dependent_MTases_sf"/>
</dbReference>
<dbReference type="InterPro" id="IPR024160">
    <property type="entry name" value="BIN3_SAM-bd_dom"/>
</dbReference>
<dbReference type="GO" id="GO:0008173">
    <property type="term" value="F:RNA methyltransferase activity"/>
    <property type="evidence" value="ECO:0007669"/>
    <property type="project" value="UniProtKB-UniRule"/>
</dbReference>
<dbReference type="SUPFAM" id="SSF53335">
    <property type="entry name" value="S-adenosyl-L-methionine-dependent methyltransferases"/>
    <property type="match status" value="1"/>
</dbReference>
<dbReference type="InterPro" id="IPR010675">
    <property type="entry name" value="Bin3_C"/>
</dbReference>
<dbReference type="VEuPathDB" id="FungiDB:MSYG_2653"/>
<evidence type="ECO:0000313" key="8">
    <source>
        <dbReference type="EMBL" id="SHO78311.1"/>
    </source>
</evidence>
<dbReference type="Pfam" id="PF06859">
    <property type="entry name" value="Bin3"/>
    <property type="match status" value="1"/>
</dbReference>
<dbReference type="GO" id="GO:0017069">
    <property type="term" value="F:snRNA binding"/>
    <property type="evidence" value="ECO:0007669"/>
    <property type="project" value="TreeGrafter"/>
</dbReference>
<accession>A0A1M8A7C6</accession>
<protein>
    <recommendedName>
        <fullName evidence="6">RNA methyltransferase</fullName>
        <ecNumber evidence="6">2.1.1.-</ecNumber>
    </recommendedName>
</protein>
<dbReference type="Proteomes" id="UP000186303">
    <property type="component" value="Chromosome 4"/>
</dbReference>
<keyword evidence="9" id="KW-1185">Reference proteome</keyword>
<dbReference type="Gene3D" id="3.40.50.150">
    <property type="entry name" value="Vaccinia Virus protein VP39"/>
    <property type="match status" value="1"/>
</dbReference>
<sequence length="308" mass="34523">MPEVPVHGNFRRYYGMRSAGAAARACSAEEEVYLPRDGVDERVRCLLSWLSLHGAEVRRIERVLDIGCNAAKPLLELCQLLPNSLMYVLGVDIDAELVAQARAALRQAWCERQPRTRETTVAAMQYFPACFSSLLDPLPFDPVGTDTLPAHVHFVQGDWPRMDPDPEGFDLVLCLAVSKWIHLNQGDDGLFLCLSRMASQLRPGGLVALEIQPWRSYEQARSLSKELRASHARLRIQPDDIGWILECLGLVSLGSIGHGTGHGFQRALTLFQRPLEAAHVEVSSKFTWPWVARPRQRAGRPKKIRSIN</sequence>
<feature type="domain" description="Bin3-type SAM" evidence="7">
    <location>
        <begin position="40"/>
        <end position="276"/>
    </location>
</feature>
<dbReference type="GO" id="GO:0008171">
    <property type="term" value="F:O-methyltransferase activity"/>
    <property type="evidence" value="ECO:0007669"/>
    <property type="project" value="UniProtKB-UniRule"/>
</dbReference>
<dbReference type="PROSITE" id="PS51515">
    <property type="entry name" value="BIN3_SAM"/>
    <property type="match status" value="1"/>
</dbReference>
<evidence type="ECO:0000256" key="4">
    <source>
        <dbReference type="ARBA" id="ARBA00022691"/>
    </source>
</evidence>
<dbReference type="EMBL" id="LT671824">
    <property type="protein sequence ID" value="SHO78311.1"/>
    <property type="molecule type" value="Genomic_DNA"/>
</dbReference>
<dbReference type="STRING" id="1230383.A0A1M8A7C6"/>
<proteinExistence type="inferred from homology"/>
<dbReference type="GO" id="GO:0040031">
    <property type="term" value="P:snRNA modification"/>
    <property type="evidence" value="ECO:0007669"/>
    <property type="project" value="TreeGrafter"/>
</dbReference>
<evidence type="ECO:0000256" key="2">
    <source>
        <dbReference type="ARBA" id="ARBA00022603"/>
    </source>
</evidence>
<dbReference type="AlphaFoldDB" id="A0A1M8A7C6"/>
<dbReference type="PANTHER" id="PTHR12315">
    <property type="entry name" value="BICOID-INTERACTING PROTEIN RELATED"/>
    <property type="match status" value="1"/>
</dbReference>
<evidence type="ECO:0000256" key="5">
    <source>
        <dbReference type="PROSITE-ProRule" id="PRU00848"/>
    </source>
</evidence>
<keyword evidence="3 6" id="KW-0808">Transferase</keyword>
<dbReference type="GO" id="GO:0032259">
    <property type="term" value="P:methylation"/>
    <property type="evidence" value="ECO:0007669"/>
    <property type="project" value="UniProtKB-KW"/>
</dbReference>
<gene>
    <name evidence="8" type="ORF">MSYG_2653</name>
</gene>
<evidence type="ECO:0000259" key="7">
    <source>
        <dbReference type="PROSITE" id="PS51515"/>
    </source>
</evidence>
<evidence type="ECO:0000256" key="1">
    <source>
        <dbReference type="ARBA" id="ARBA00008361"/>
    </source>
</evidence>
<dbReference type="InterPro" id="IPR039772">
    <property type="entry name" value="Bin3-like"/>
</dbReference>
<dbReference type="PANTHER" id="PTHR12315:SF0">
    <property type="entry name" value="7SK SNRNA METHYLPHOSPHATE CAPPING ENZYME"/>
    <property type="match status" value="1"/>
</dbReference>
<evidence type="ECO:0000256" key="3">
    <source>
        <dbReference type="ARBA" id="ARBA00022679"/>
    </source>
</evidence>
<dbReference type="OMA" id="KWIHLFH"/>
<evidence type="ECO:0000256" key="6">
    <source>
        <dbReference type="RuleBase" id="RU367087"/>
    </source>
</evidence>
<evidence type="ECO:0000313" key="9">
    <source>
        <dbReference type="Proteomes" id="UP000186303"/>
    </source>
</evidence>
<keyword evidence="4 5" id="KW-0949">S-adenosyl-L-methionine</keyword>
<comment type="similarity">
    <text evidence="1 6">Belongs to the methyltransferase superfamily.</text>
</comment>
<dbReference type="OrthoDB" id="540004at2759"/>
<dbReference type="EC" id="2.1.1.-" evidence="6"/>
<organism evidence="8 9">
    <name type="scientific">Malassezia sympodialis (strain ATCC 42132)</name>
    <name type="common">Atopic eczema-associated yeast</name>
    <dbReference type="NCBI Taxonomy" id="1230383"/>
    <lineage>
        <taxon>Eukaryota</taxon>
        <taxon>Fungi</taxon>
        <taxon>Dikarya</taxon>
        <taxon>Basidiomycota</taxon>
        <taxon>Ustilaginomycotina</taxon>
        <taxon>Malasseziomycetes</taxon>
        <taxon>Malasseziales</taxon>
        <taxon>Malasseziaceae</taxon>
        <taxon>Malassezia</taxon>
    </lineage>
</organism>